<dbReference type="Proteomes" id="UP000037460">
    <property type="component" value="Unassembled WGS sequence"/>
</dbReference>
<dbReference type="InterPro" id="IPR029052">
    <property type="entry name" value="Metallo-depent_PP-like"/>
</dbReference>
<dbReference type="GO" id="GO:0005737">
    <property type="term" value="C:cytoplasm"/>
    <property type="evidence" value="ECO:0007669"/>
    <property type="project" value="TreeGrafter"/>
</dbReference>
<dbReference type="GO" id="GO:0016788">
    <property type="term" value="F:hydrolase activity, acting on ester bonds"/>
    <property type="evidence" value="ECO:0007669"/>
    <property type="project" value="TreeGrafter"/>
</dbReference>
<reference evidence="3" key="1">
    <citation type="journal article" date="2015" name="PLoS Genet.">
        <title>Genome Sequence and Transcriptome Analyses of Chrysochromulina tobin: Metabolic Tools for Enhanced Algal Fitness in the Prominent Order Prymnesiales (Haptophyceae).</title>
        <authorList>
            <person name="Hovde B.T."/>
            <person name="Deodato C.R."/>
            <person name="Hunsperger H.M."/>
            <person name="Ryken S.A."/>
            <person name="Yost W."/>
            <person name="Jha R.K."/>
            <person name="Patterson J."/>
            <person name="Monnat R.J. Jr."/>
            <person name="Barlow S.B."/>
            <person name="Starkenburg S.R."/>
            <person name="Cattolico R.A."/>
        </authorList>
    </citation>
    <scope>NUCLEOTIDE SEQUENCE</scope>
    <source>
        <strain evidence="3">CCMP291</strain>
    </source>
</reference>
<organism evidence="2 3">
    <name type="scientific">Chrysochromulina tobinii</name>
    <dbReference type="NCBI Taxonomy" id="1460289"/>
    <lineage>
        <taxon>Eukaryota</taxon>
        <taxon>Haptista</taxon>
        <taxon>Haptophyta</taxon>
        <taxon>Prymnesiophyceae</taxon>
        <taxon>Prymnesiales</taxon>
        <taxon>Chrysochromulinaceae</taxon>
        <taxon>Chrysochromulina</taxon>
    </lineage>
</organism>
<dbReference type="AlphaFoldDB" id="A0A0M0JAG5"/>
<comment type="caution">
    <text evidence="2">The sequence shown here is derived from an EMBL/GenBank/DDBJ whole genome shotgun (WGS) entry which is preliminary data.</text>
</comment>
<protein>
    <submittedName>
        <fullName evidence="2">Putative inactive purple acid phosphatase 29-like protein</fullName>
    </submittedName>
</protein>
<feature type="domain" description="Calcineurin-like phosphoesterase" evidence="1">
    <location>
        <begin position="23"/>
        <end position="249"/>
    </location>
</feature>
<keyword evidence="3" id="KW-1185">Reference proteome</keyword>
<dbReference type="PANTHER" id="PTHR32440">
    <property type="entry name" value="PHOSPHATASE DCR2-RELATED-RELATED"/>
    <property type="match status" value="1"/>
</dbReference>
<name>A0A0M0JAG5_9EUKA</name>
<dbReference type="EMBL" id="JWZX01003177">
    <property type="protein sequence ID" value="KOO23584.1"/>
    <property type="molecule type" value="Genomic_DNA"/>
</dbReference>
<dbReference type="Pfam" id="PF00149">
    <property type="entry name" value="Metallophos"/>
    <property type="match status" value="1"/>
</dbReference>
<gene>
    <name evidence="2" type="ORF">Ctob_003649</name>
</gene>
<dbReference type="SUPFAM" id="SSF56300">
    <property type="entry name" value="Metallo-dependent phosphatases"/>
    <property type="match status" value="1"/>
</dbReference>
<evidence type="ECO:0000313" key="3">
    <source>
        <dbReference type="Proteomes" id="UP000037460"/>
    </source>
</evidence>
<evidence type="ECO:0000313" key="2">
    <source>
        <dbReference type="EMBL" id="KOO23584.1"/>
    </source>
</evidence>
<proteinExistence type="predicted"/>
<dbReference type="Gene3D" id="3.60.21.10">
    <property type="match status" value="1"/>
</dbReference>
<dbReference type="InterPro" id="IPR004843">
    <property type="entry name" value="Calcineurin-like_PHP"/>
</dbReference>
<dbReference type="CDD" id="cd07383">
    <property type="entry name" value="MPP_Dcr2"/>
    <property type="match status" value="1"/>
</dbReference>
<dbReference type="PANTHER" id="PTHR32440:SF0">
    <property type="entry name" value="PHOSPHATASE DCR2-RELATED"/>
    <property type="match status" value="1"/>
</dbReference>
<sequence length="374" mass="40908">MLALLLSAAPAQQSVSIGASGTLRIVHISDTHYHPLQPSCKDVPEGQPCSHRNTTTFLESVLRKEQPHLVAYTGDIIDGDSKPPKDAMDDLYGVAITAELPWAASLGNHDEESFLSRDEVMQYITSMPRTKTEYGPVAGSPGNFYIDVLANATTVARLVFFDSRIDHVSLSINNEQVAWFENITASLPPVPTLAFYHIPLREYQDAIDAHQPISGAMREPICDDLPNPGVFPALQRGGVVAGFCGHDHTNDFCVRWPAAPSKESPAVNLCYEGSPGLGAYGSCDASKKICYMRRARVTELQLDATTLPRLRSVRSWKRVDAGGSIAADERLDDEVLWSIGEDGVEAILSTEKRHVLAAVNGPWQNLQPKAFHHL</sequence>
<accession>A0A0M0JAG5</accession>
<dbReference type="OrthoDB" id="783096at2759"/>
<evidence type="ECO:0000259" key="1">
    <source>
        <dbReference type="Pfam" id="PF00149"/>
    </source>
</evidence>